<dbReference type="PANTHER" id="PTHR19848">
    <property type="entry name" value="WD40 REPEAT PROTEIN"/>
    <property type="match status" value="1"/>
</dbReference>
<evidence type="ECO:0000313" key="7">
    <source>
        <dbReference type="Proteomes" id="UP000245124"/>
    </source>
</evidence>
<dbReference type="InterPro" id="IPR011600">
    <property type="entry name" value="Pept_C14_caspase"/>
</dbReference>
<dbReference type="InterPro" id="IPR029030">
    <property type="entry name" value="Caspase-like_dom_sf"/>
</dbReference>
<keyword evidence="2" id="KW-0677">Repeat</keyword>
<feature type="repeat" description="WD" evidence="3">
    <location>
        <begin position="1161"/>
        <end position="1195"/>
    </location>
</feature>
<dbReference type="PROSITE" id="PS50294">
    <property type="entry name" value="WD_REPEATS_REGION"/>
    <property type="match status" value="6"/>
</dbReference>
<dbReference type="InterPro" id="IPR018247">
    <property type="entry name" value="EF_Hand_1_Ca_BS"/>
</dbReference>
<dbReference type="Gene3D" id="3.40.50.300">
    <property type="entry name" value="P-loop containing nucleotide triphosphate hydrolases"/>
    <property type="match status" value="1"/>
</dbReference>
<keyword evidence="1 3" id="KW-0853">WD repeat</keyword>
<dbReference type="InterPro" id="IPR020472">
    <property type="entry name" value="WD40_PAC1"/>
</dbReference>
<dbReference type="SUPFAM" id="SSF50978">
    <property type="entry name" value="WD40 repeat-like"/>
    <property type="match status" value="1"/>
</dbReference>
<dbReference type="OrthoDB" id="500003at2"/>
<organism evidence="6 7">
    <name type="scientific">Nostoc commune NIES-4072</name>
    <dbReference type="NCBI Taxonomy" id="2005467"/>
    <lineage>
        <taxon>Bacteria</taxon>
        <taxon>Bacillati</taxon>
        <taxon>Cyanobacteriota</taxon>
        <taxon>Cyanophyceae</taxon>
        <taxon>Nostocales</taxon>
        <taxon>Nostocaceae</taxon>
        <taxon>Nostoc</taxon>
    </lineage>
</organism>
<dbReference type="InterPro" id="IPR019775">
    <property type="entry name" value="WD40_repeat_CS"/>
</dbReference>
<name>A0A2R5FRQ5_NOSCO</name>
<feature type="repeat" description="WD" evidence="3">
    <location>
        <begin position="1204"/>
        <end position="1238"/>
    </location>
</feature>
<protein>
    <submittedName>
        <fullName evidence="6">WD-40 repeat protein</fullName>
    </submittedName>
</protein>
<dbReference type="InterPro" id="IPR015943">
    <property type="entry name" value="WD40/YVTN_repeat-like_dom_sf"/>
</dbReference>
<dbReference type="EMBL" id="BDUD01000001">
    <property type="protein sequence ID" value="GBG20975.1"/>
    <property type="molecule type" value="Genomic_DNA"/>
</dbReference>
<evidence type="ECO:0000259" key="4">
    <source>
        <dbReference type="Pfam" id="PF00656"/>
    </source>
</evidence>
<evidence type="ECO:0000313" key="6">
    <source>
        <dbReference type="EMBL" id="GBG20975.1"/>
    </source>
</evidence>
<accession>A0A2R5FRQ5</accession>
<dbReference type="CDD" id="cd00200">
    <property type="entry name" value="WD40"/>
    <property type="match status" value="1"/>
</dbReference>
<dbReference type="PROSITE" id="PS50082">
    <property type="entry name" value="WD_REPEATS_2"/>
    <property type="match status" value="6"/>
</dbReference>
<dbReference type="SUPFAM" id="SSF52540">
    <property type="entry name" value="P-loop containing nucleoside triphosphate hydrolases"/>
    <property type="match status" value="1"/>
</dbReference>
<feature type="repeat" description="WD" evidence="3">
    <location>
        <begin position="941"/>
        <end position="975"/>
    </location>
</feature>
<dbReference type="Gene3D" id="2.130.10.10">
    <property type="entry name" value="YVTN repeat-like/Quinoprotein amine dehydrogenase"/>
    <property type="match status" value="3"/>
</dbReference>
<dbReference type="PRINTS" id="PR00320">
    <property type="entry name" value="GPROTEINBRPT"/>
</dbReference>
<sequence length="1331" mass="150757">MSKHKFNRNFAIIIGINDYINGIRELETAVPDAHKLAQIIQKQHQNLKQQYQAQNKYEVQLLLNKRVTFSKLKQLIEDFKQGQIPFDNEKVAITESDRVLFYFAGHGIALEALENQEGPVGYLIPQDATLGDSSTYLPMQELHDALNALPCRHLLAILDCCFAGAFRWASLKREILPKVTVYKERYDRFISDAAWQVITSAADDQKALDSLGQRGKVQDGNEVNSPFAKALFDALRGDTEESADLNKDGIITATELYSYLRDQVEILTENHYKRQTPGLCPLRKHDKGEFIFLLPNFDRDKLEDAPPLIPENNPYRGLESYDEKDSNLFFGRENLIKQLYQHVVSKQQALTVVLGASGTGKSSLMKAGLLPRLRHSQEHQFQILQVMRPGETPLEALAQVCSSIATGITAEELAKDEYALATIVENRCKADPKTQLLLPIDQFEELITLCKSDEEREQFLRLIKNAVAKFSKYIDVIATLRLDFEAQFQNSVLKDFWNDARFVVPPMTQDELREAIEKPASEKVVYFEPPSLVDELINEVVQMPGALPLLSFTLSQLYLKYLEERRDNRALKKEDYEKLGRVVGSLTKRANQEYERLVAEDIAYKNTVRRVMLRMISLEGGELARRQVPKSELVYPEQEESDRVQTVIKRFSEARLIIEGSNPQGEPYVEPAHDALVQGWDKLLTWKKEEEENLILQRRLTPAAEEWNNIKEQEKQPNSLVKTWEKAESLAIGKIQTWRRNWQRRKQEETNISRGSSVKSIAYLWDDDPRIDQLNQVLDADDRTNRVQRLHNAEEDHQSQYLKAVAFSPDGKYIAAVKSTEIMLWDINGNKLNFQQQEIPSDGIQNISFCSVVFSHDSKSIYTGECQGDGNFPMPSYKVEVWRTEEKNKSLIQEEPEQNFISQQGQQFLSLAASADGMIASGSTDGTIHLSHSPAEVSPILRGHTDWVNSIAFSPKQKQLVSASNDGTIRLWDLSDYFSSAKVKYEVDYIWDNVHAVAFNPNNNEFAIARKNSVMVFNKEGNHVEHTFDHLETVNSIAYSPDGKTIVSGADDKTLRLWDLEGNKPPIVFQGHEDKVTSVAFSPDGKKIVSGSKDNTLRLWNLQGNQQQVFQGHQENTDEFGNKGGVNSVAFSPDGKTIVSGADDKTLRLWDLEGNKPPIVFRGHEDKVTSVAFSPDSKKIVSGSADKTLRFWDLKGRLVSPQVIKGHTEVIRSVAFSPDGKMIISAGADNMLKFWNLDGSPAFVPFEDSEATGRYLSAFAISPDSKTILSSMGGTQYFSSSLRMIQNKDNWEKWLELACNRLHNHPVLLNPQTDAEKGAKATCEANVWNRK</sequence>
<feature type="domain" description="Novel STAND NTPase 1" evidence="5">
    <location>
        <begin position="314"/>
        <end position="713"/>
    </location>
</feature>
<dbReference type="InterPro" id="IPR049052">
    <property type="entry name" value="nSTAND1"/>
</dbReference>
<dbReference type="PROSITE" id="PS00018">
    <property type="entry name" value="EF_HAND_1"/>
    <property type="match status" value="1"/>
</dbReference>
<proteinExistence type="predicted"/>
<dbReference type="SMART" id="SM00320">
    <property type="entry name" value="WD40"/>
    <property type="match status" value="9"/>
</dbReference>
<feature type="domain" description="Peptidase C14 caspase" evidence="4">
    <location>
        <begin position="8"/>
        <end position="279"/>
    </location>
</feature>
<dbReference type="InterPro" id="IPR001680">
    <property type="entry name" value="WD40_rpt"/>
</dbReference>
<evidence type="ECO:0000259" key="5">
    <source>
        <dbReference type="Pfam" id="PF20703"/>
    </source>
</evidence>
<dbReference type="Pfam" id="PF00400">
    <property type="entry name" value="WD40"/>
    <property type="match status" value="7"/>
</dbReference>
<dbReference type="InterPro" id="IPR027417">
    <property type="entry name" value="P-loop_NTPase"/>
</dbReference>
<keyword evidence="7" id="KW-1185">Reference proteome</keyword>
<dbReference type="RefSeq" id="WP_109010966.1">
    <property type="nucleotide sequence ID" value="NZ_BDUD01000001.1"/>
</dbReference>
<dbReference type="Gene3D" id="3.40.50.1460">
    <property type="match status" value="1"/>
</dbReference>
<dbReference type="SUPFAM" id="SSF52129">
    <property type="entry name" value="Caspase-like"/>
    <property type="match status" value="1"/>
</dbReference>
<dbReference type="Pfam" id="PF00656">
    <property type="entry name" value="Peptidase_C14"/>
    <property type="match status" value="1"/>
</dbReference>
<evidence type="ECO:0000256" key="3">
    <source>
        <dbReference type="PROSITE-ProRule" id="PRU00221"/>
    </source>
</evidence>
<evidence type="ECO:0000256" key="1">
    <source>
        <dbReference type="ARBA" id="ARBA00022574"/>
    </source>
</evidence>
<dbReference type="Pfam" id="PF20703">
    <property type="entry name" value="nSTAND1"/>
    <property type="match status" value="1"/>
</dbReference>
<dbReference type="GO" id="GO:0006508">
    <property type="term" value="P:proteolysis"/>
    <property type="evidence" value="ECO:0007669"/>
    <property type="project" value="InterPro"/>
</dbReference>
<dbReference type="Proteomes" id="UP000245124">
    <property type="component" value="Unassembled WGS sequence"/>
</dbReference>
<reference evidence="6 7" key="1">
    <citation type="submission" date="2017-06" db="EMBL/GenBank/DDBJ databases">
        <title>Genome sequencing of cyanobaciteial culture collection at National Institute for Environmental Studies (NIES).</title>
        <authorList>
            <person name="Hirose Y."/>
            <person name="Shimura Y."/>
            <person name="Fujisawa T."/>
            <person name="Nakamura Y."/>
            <person name="Kawachi M."/>
        </authorList>
    </citation>
    <scope>NUCLEOTIDE SEQUENCE [LARGE SCALE GENOMIC DNA]</scope>
    <source>
        <strain evidence="6 7">NIES-4072</strain>
    </source>
</reference>
<dbReference type="PANTHER" id="PTHR19848:SF8">
    <property type="entry name" value="F-BOX AND WD REPEAT DOMAIN CONTAINING 7"/>
    <property type="match status" value="1"/>
</dbReference>
<dbReference type="GO" id="GO:0004197">
    <property type="term" value="F:cysteine-type endopeptidase activity"/>
    <property type="evidence" value="ECO:0007669"/>
    <property type="project" value="InterPro"/>
</dbReference>
<dbReference type="PROSITE" id="PS00678">
    <property type="entry name" value="WD_REPEATS_1"/>
    <property type="match status" value="6"/>
</dbReference>
<feature type="repeat" description="WD" evidence="3">
    <location>
        <begin position="1069"/>
        <end position="1110"/>
    </location>
</feature>
<comment type="caution">
    <text evidence="6">The sequence shown here is derived from an EMBL/GenBank/DDBJ whole genome shotgun (WGS) entry which is preliminary data.</text>
</comment>
<dbReference type="SUPFAM" id="SSF101908">
    <property type="entry name" value="Putative isomerase YbhE"/>
    <property type="match status" value="1"/>
</dbReference>
<dbReference type="InterPro" id="IPR036322">
    <property type="entry name" value="WD40_repeat_dom_sf"/>
</dbReference>
<feature type="repeat" description="WD" evidence="3">
    <location>
        <begin position="1119"/>
        <end position="1160"/>
    </location>
</feature>
<feature type="repeat" description="WD" evidence="3">
    <location>
        <begin position="1027"/>
        <end position="1068"/>
    </location>
</feature>
<gene>
    <name evidence="6" type="ORF">NIES4072_46570</name>
</gene>
<evidence type="ECO:0000256" key="2">
    <source>
        <dbReference type="ARBA" id="ARBA00022737"/>
    </source>
</evidence>